<dbReference type="Proteomes" id="UP000515121">
    <property type="component" value="Unplaced"/>
</dbReference>
<feature type="region of interest" description="Disordered" evidence="1">
    <location>
        <begin position="1"/>
        <end position="139"/>
    </location>
</feature>
<keyword evidence="2" id="KW-1185">Reference proteome</keyword>
<dbReference type="AlphaFoldDB" id="A0A6P6A2Z7"/>
<feature type="compositionally biased region" description="Basic and acidic residues" evidence="1">
    <location>
        <begin position="26"/>
        <end position="43"/>
    </location>
</feature>
<reference evidence="3 4" key="1">
    <citation type="submission" date="2025-04" db="UniProtKB">
        <authorList>
            <consortium name="RefSeq"/>
        </authorList>
    </citation>
    <scope>IDENTIFICATION</scope>
    <source>
        <tissue evidence="3 4">Fruit stalk</tissue>
    </source>
</reference>
<protein>
    <submittedName>
        <fullName evidence="3 4">Uncharacterized protein LOC111305655</fullName>
    </submittedName>
</protein>
<evidence type="ECO:0000313" key="4">
    <source>
        <dbReference type="RefSeq" id="XP_022759105.1"/>
    </source>
</evidence>
<dbReference type="GeneID" id="111305655"/>
<evidence type="ECO:0000313" key="2">
    <source>
        <dbReference type="Proteomes" id="UP000515121"/>
    </source>
</evidence>
<sequence>MEGQAEAEASNHNPEEIRGRQPKQRQNPDESKKQPDAEEEAKASNKRKMIRCHQPKRKRQLESPNESEQHTEASSNKPEKRGRKPKLTVAERHANKIQSGRLYRQNKAAKNKALQEKNQELDEEKKRLEEENKELKNEKEAQQFEINSLKEELSKISARADKLERKVSDESKKVNMVRIRSKALEPGMQQLEQNFLNQDDQDCHLEFDDIPMDDEWLNNFENLKDFAMPQNLHGVRP</sequence>
<evidence type="ECO:0000256" key="1">
    <source>
        <dbReference type="SAM" id="MobiDB-lite"/>
    </source>
</evidence>
<dbReference type="OrthoDB" id="995600at2759"/>
<dbReference type="RefSeq" id="XP_022759105.1">
    <property type="nucleotide sequence ID" value="XM_022903370.1"/>
</dbReference>
<dbReference type="KEGG" id="dzi:111305655"/>
<accession>A0A6P6A2Z7</accession>
<proteinExistence type="predicted"/>
<dbReference type="RefSeq" id="XP_022759104.1">
    <property type="nucleotide sequence ID" value="XM_022903369.1"/>
</dbReference>
<evidence type="ECO:0000313" key="3">
    <source>
        <dbReference type="RefSeq" id="XP_022759104.1"/>
    </source>
</evidence>
<gene>
    <name evidence="3 4" type="primary">LOC111305655</name>
</gene>
<name>A0A6P6A2Z7_DURZI</name>
<feature type="compositionally biased region" description="Basic residues" evidence="1">
    <location>
        <begin position="44"/>
        <end position="59"/>
    </location>
</feature>
<organism evidence="2 4">
    <name type="scientific">Durio zibethinus</name>
    <name type="common">Durian</name>
    <dbReference type="NCBI Taxonomy" id="66656"/>
    <lineage>
        <taxon>Eukaryota</taxon>
        <taxon>Viridiplantae</taxon>
        <taxon>Streptophyta</taxon>
        <taxon>Embryophyta</taxon>
        <taxon>Tracheophyta</taxon>
        <taxon>Spermatophyta</taxon>
        <taxon>Magnoliopsida</taxon>
        <taxon>eudicotyledons</taxon>
        <taxon>Gunneridae</taxon>
        <taxon>Pentapetalae</taxon>
        <taxon>rosids</taxon>
        <taxon>malvids</taxon>
        <taxon>Malvales</taxon>
        <taxon>Malvaceae</taxon>
        <taxon>Helicteroideae</taxon>
        <taxon>Durio</taxon>
    </lineage>
</organism>
<feature type="compositionally biased region" description="Basic and acidic residues" evidence="1">
    <location>
        <begin position="113"/>
        <end position="139"/>
    </location>
</feature>
<feature type="compositionally biased region" description="Polar residues" evidence="1">
    <location>
        <begin position="62"/>
        <end position="76"/>
    </location>
</feature>